<feature type="binding site" evidence="7">
    <location>
        <position position="477"/>
    </location>
    <ligand>
        <name>Ca(2+)</name>
        <dbReference type="ChEBI" id="CHEBI:29108"/>
        <label>1</label>
    </ligand>
</feature>
<feature type="compositionally biased region" description="Basic and acidic residues" evidence="10">
    <location>
        <begin position="155"/>
        <end position="165"/>
    </location>
</feature>
<feature type="site" description="Transition state stabilizer" evidence="8">
    <location>
        <position position="483"/>
    </location>
</feature>
<feature type="compositionally biased region" description="Low complexity" evidence="10">
    <location>
        <begin position="98"/>
        <end position="131"/>
    </location>
</feature>
<feature type="binding site" evidence="7">
    <location>
        <position position="507"/>
    </location>
    <ligand>
        <name>Ca(2+)</name>
        <dbReference type="ChEBI" id="CHEBI:29108"/>
        <label>1</label>
    </ligand>
</feature>
<evidence type="ECO:0000256" key="9">
    <source>
        <dbReference type="RuleBase" id="RU361220"/>
    </source>
</evidence>
<dbReference type="GO" id="GO:0009758">
    <property type="term" value="P:carbohydrate utilization"/>
    <property type="evidence" value="ECO:0007669"/>
    <property type="project" value="InterPro"/>
</dbReference>
<evidence type="ECO:0000256" key="1">
    <source>
        <dbReference type="ARBA" id="ARBA00006775"/>
    </source>
</evidence>
<dbReference type="InterPro" id="IPR018337">
    <property type="entry name" value="Cell_wall/Cho-bd_repeat"/>
</dbReference>
<dbReference type="SUPFAM" id="SSF69360">
    <property type="entry name" value="Cell wall binding repeat"/>
    <property type="match status" value="3"/>
</dbReference>
<dbReference type="GO" id="GO:0050053">
    <property type="term" value="F:levansucrase activity"/>
    <property type="evidence" value="ECO:0007669"/>
    <property type="project" value="InterPro"/>
</dbReference>
<evidence type="ECO:0000256" key="4">
    <source>
        <dbReference type="ARBA" id="ARBA00022837"/>
    </source>
</evidence>
<dbReference type="Gene3D" id="2.10.270.10">
    <property type="entry name" value="Cholin Binding"/>
    <property type="match status" value="7"/>
</dbReference>
<dbReference type="Pfam" id="PF19258">
    <property type="entry name" value="KxYKxGKxW_sig"/>
    <property type="match status" value="1"/>
</dbReference>
<feature type="compositionally biased region" description="Polar residues" evidence="10">
    <location>
        <begin position="138"/>
        <end position="149"/>
    </location>
</feature>
<reference evidence="11" key="2">
    <citation type="submission" date="2021-04" db="EMBL/GenBank/DDBJ databases">
        <authorList>
            <person name="Gilroy R."/>
        </authorList>
    </citation>
    <scope>NUCLEOTIDE SEQUENCE</scope>
    <source>
        <strain evidence="11">6627</strain>
    </source>
</reference>
<evidence type="ECO:0000256" key="6">
    <source>
        <dbReference type="PIRSR" id="PIRSR603469-2"/>
    </source>
</evidence>
<dbReference type="GO" id="GO:0016787">
    <property type="term" value="F:hydrolase activity"/>
    <property type="evidence" value="ECO:0007669"/>
    <property type="project" value="UniProtKB-KW"/>
</dbReference>
<dbReference type="InterPro" id="IPR022263">
    <property type="entry name" value="KxYKxGKxW"/>
</dbReference>
<dbReference type="NCBIfam" id="TIGR03715">
    <property type="entry name" value="KxYKxGKxW"/>
    <property type="match status" value="1"/>
</dbReference>
<dbReference type="Pfam" id="PF19127">
    <property type="entry name" value="Choline_bind_3"/>
    <property type="match status" value="6"/>
</dbReference>
<organism evidence="11 12">
    <name type="scientific">Candidatus Ligilactobacillus excrementigallinarum</name>
    <dbReference type="NCBI Taxonomy" id="2838641"/>
    <lineage>
        <taxon>Bacteria</taxon>
        <taxon>Bacillati</taxon>
        <taxon>Bacillota</taxon>
        <taxon>Bacilli</taxon>
        <taxon>Lactobacillales</taxon>
        <taxon>Lactobacillaceae</taxon>
        <taxon>Ligilactobacillus</taxon>
    </lineage>
</organism>
<feature type="region of interest" description="Disordered" evidence="10">
    <location>
        <begin position="71"/>
        <end position="176"/>
    </location>
</feature>
<dbReference type="SUPFAM" id="SSF75005">
    <property type="entry name" value="Arabinanase/levansucrase/invertase"/>
    <property type="match status" value="1"/>
</dbReference>
<evidence type="ECO:0000256" key="3">
    <source>
        <dbReference type="ARBA" id="ARBA00022737"/>
    </source>
</evidence>
<dbReference type="InterPro" id="IPR003469">
    <property type="entry name" value="Glyco_hydro_68"/>
</dbReference>
<feature type="compositionally biased region" description="Low complexity" evidence="10">
    <location>
        <begin position="53"/>
        <end position="62"/>
    </location>
</feature>
<comment type="cofactor">
    <cofactor evidence="7">
        <name>Ca(2+)</name>
        <dbReference type="ChEBI" id="CHEBI:29108"/>
    </cofactor>
</comment>
<protein>
    <submittedName>
        <fullName evidence="11">Glycoside hydrolase family 68 protein</fullName>
    </submittedName>
</protein>
<feature type="active site" description="Proton donor/acceptor" evidence="5">
    <location>
        <position position="582"/>
    </location>
</feature>
<evidence type="ECO:0000256" key="10">
    <source>
        <dbReference type="SAM" id="MobiDB-lite"/>
    </source>
</evidence>
<proteinExistence type="inferred from homology"/>
<feature type="binding site" evidence="6">
    <location>
        <position position="600"/>
    </location>
    <ligand>
        <name>substrate</name>
    </ligand>
</feature>
<feature type="binding site" evidence="7">
    <location>
        <position position="547"/>
    </location>
    <ligand>
        <name>Ca(2+)</name>
        <dbReference type="ChEBI" id="CHEBI:29108"/>
        <label>1</label>
    </ligand>
</feature>
<keyword evidence="7" id="KW-0479">Metal-binding</keyword>
<feature type="compositionally biased region" description="Polar residues" evidence="10">
    <location>
        <begin position="167"/>
        <end position="176"/>
    </location>
</feature>
<feature type="active site" description="Nucleophile" evidence="5">
    <location>
        <position position="331"/>
    </location>
</feature>
<keyword evidence="2" id="KW-0732">Signal</keyword>
<evidence type="ECO:0000256" key="7">
    <source>
        <dbReference type="PIRSR" id="PIRSR603469-3"/>
    </source>
</evidence>
<dbReference type="AlphaFoldDB" id="A0A9D1UWG0"/>
<evidence type="ECO:0000256" key="2">
    <source>
        <dbReference type="ARBA" id="ARBA00022729"/>
    </source>
</evidence>
<feature type="region of interest" description="Disordered" evidence="10">
    <location>
        <begin position="43"/>
        <end position="62"/>
    </location>
</feature>
<comment type="similarity">
    <text evidence="1 9">Belongs to the glycosyl hydrolase 68 family.</text>
</comment>
<feature type="binding site" evidence="7">
    <location>
        <position position="726"/>
    </location>
    <ligand>
        <name>Ca(2+)</name>
        <dbReference type="ChEBI" id="CHEBI:29108"/>
        <label>1</label>
    </ligand>
</feature>
<feature type="binding site" evidence="6">
    <location>
        <begin position="482"/>
        <end position="483"/>
    </location>
    <ligand>
        <name>substrate</name>
    </ligand>
</feature>
<dbReference type="Gene3D" id="2.115.10.20">
    <property type="entry name" value="Glycosyl hydrolase domain, family 43"/>
    <property type="match status" value="1"/>
</dbReference>
<accession>A0A9D1UWG0</accession>
<dbReference type="Pfam" id="PF02435">
    <property type="entry name" value="Glyco_hydro_68"/>
    <property type="match status" value="1"/>
</dbReference>
<dbReference type="InterPro" id="IPR023296">
    <property type="entry name" value="Glyco_hydro_beta-prop_sf"/>
</dbReference>
<feature type="compositionally biased region" description="Polar residues" evidence="10">
    <location>
        <begin position="43"/>
        <end position="52"/>
    </location>
</feature>
<keyword evidence="3" id="KW-0677">Repeat</keyword>
<reference evidence="11" key="1">
    <citation type="journal article" date="2021" name="PeerJ">
        <title>Extensive microbial diversity within the chicken gut microbiome revealed by metagenomics and culture.</title>
        <authorList>
            <person name="Gilroy R."/>
            <person name="Ravi A."/>
            <person name="Getino M."/>
            <person name="Pursley I."/>
            <person name="Horton D.L."/>
            <person name="Alikhan N.F."/>
            <person name="Baker D."/>
            <person name="Gharbi K."/>
            <person name="Hall N."/>
            <person name="Watson M."/>
            <person name="Adriaenssens E.M."/>
            <person name="Foster-Nyarko E."/>
            <person name="Jarju S."/>
            <person name="Secka A."/>
            <person name="Antonio M."/>
            <person name="Oren A."/>
            <person name="Chaudhuri R.R."/>
            <person name="La Ragione R."/>
            <person name="Hildebrand F."/>
            <person name="Pallen M.J."/>
        </authorList>
    </citation>
    <scope>NUCLEOTIDE SEQUENCE</scope>
    <source>
        <strain evidence="11">6627</strain>
    </source>
</reference>
<feature type="compositionally biased region" description="Low complexity" evidence="10">
    <location>
        <begin position="71"/>
        <end position="88"/>
    </location>
</feature>
<feature type="binding site" evidence="6">
    <location>
        <position position="401"/>
    </location>
    <ligand>
        <name>substrate</name>
    </ligand>
</feature>
<evidence type="ECO:0000313" key="12">
    <source>
        <dbReference type="Proteomes" id="UP000823963"/>
    </source>
</evidence>
<evidence type="ECO:0000256" key="8">
    <source>
        <dbReference type="PIRSR" id="PIRSR603469-4"/>
    </source>
</evidence>
<comment type="caution">
    <text evidence="11">The sequence shown here is derived from an EMBL/GenBank/DDBJ whole genome shotgun (WGS) entry which is preliminary data.</text>
</comment>
<dbReference type="Proteomes" id="UP000823963">
    <property type="component" value="Unassembled WGS sequence"/>
</dbReference>
<keyword evidence="11" id="KW-0378">Hydrolase</keyword>
<sequence length="1119" mass="126138">MGKDVKKRFKMYKSGKNWVIAPILFLGLSAGVQSHVDHVHADTVSSTSNTEKQASTQASSIQQSQVVLKSSTASSQAQTDSASSATVSSKEDNQPNIEAAQSSQVESSSTKVSSKASSSKADAVQADAQKQTDVKAQAANQTQSATVQNQTKQSKQQDLKQDDQQKNPIAQQTQTKTPMLRLAVQSQNNNNQQQDYNKAPANTHDNGLVKKINQEAQRNAASFNKQLSNAKARNAYNKLNAMGKRLAQAANLNLSNLSQTEIDALNKVYVDGESYDGQLTYSQFEQYGKTLVSEDKQFAIPKFDKSKIKNFPAATTKDAESGKVENLDIWDSWPVVHADNGGVYNWNGYELAIGMMGVTNNWNDGHLYLLYTKYGDTNFDDWKCAGPIFGYNASSQHQQWSGSATVNQDGSIQLYYTDDDLTDGNNHQSLASATVYLKQNNDEITIDHVENQKTLFTGDGYYYQSYQQWKDANDKMDDFCLRDPHVFDLDGKRYLAFEAGTGTYNYQSEDQIYNLRNYGGATIAEDIQDLFSIVNNKDMTHRASLANGCIGLMELGGTEKNPTVAELFAPLVSTPMVSDEVERPVIVKIDDKYYLFTDTRLNRGSNDPLNNEANKKIGDNVGMMGFVSDSLTGGYKPLNGSGVVLTATVPNNDRTSTYSWYAVPMFKNNGDTANYVLITAYMSNRGWAAGNNMDSTWAPSFVVKINPDGTTEVLDNSVTPQQGVWVAPTVTDKSHMAIQAQENPDAVQVKEHGKWYLRNRGNNRNLTGFQYIKDQNKTVYYDPKTGAMVYGQQKINGYWYYFDDVTGAMKFGYQWIGGKQHKEVYYDLVTGAMVYGQQNINGKWQYFDRVTGAQVKNGYVWIGNQHKEVYYDKNGNMVYGQQKINGKWQYFDTVTGAQAKNKYVWIASQHKEVYYDKNGNMAYGQQKINGKWQYFDTVTGAQAKDMYVWIGNQHKEVYYDENGNMVYGQQKIHGKWQYFDTVTGAQAKNKYVWIAGQHKEVFYDKNGNMVYGQQKINGKWQYFDRVTGAQVKNGYVWIADQQKETYYDRLGNMVYGQRKINGKWQYFDKVTGAQAKNKFVKIPKQHKTVYYDANGNMLYGRHQIDGKWYNFDKVTGAVK</sequence>
<keyword evidence="4 7" id="KW-0106">Calcium</keyword>
<dbReference type="GO" id="GO:0046872">
    <property type="term" value="F:metal ion binding"/>
    <property type="evidence" value="ECO:0007669"/>
    <property type="project" value="UniProtKB-KW"/>
</dbReference>
<dbReference type="EMBL" id="DXFP01000021">
    <property type="protein sequence ID" value="HIX01680.1"/>
    <property type="molecule type" value="Genomic_DNA"/>
</dbReference>
<feature type="binding site" evidence="6">
    <location>
        <position position="330"/>
    </location>
    <ligand>
        <name>substrate</name>
    </ligand>
</feature>
<evidence type="ECO:0000256" key="5">
    <source>
        <dbReference type="PIRSR" id="PIRSR603469-1"/>
    </source>
</evidence>
<name>A0A9D1UWG0_9LACO</name>
<feature type="binding site" evidence="6">
    <location>
        <begin position="580"/>
        <end position="582"/>
    </location>
    <ligand>
        <name>substrate</name>
    </ligand>
</feature>
<dbReference type="CDD" id="cd08997">
    <property type="entry name" value="GH68"/>
    <property type="match status" value="1"/>
</dbReference>
<feature type="binding site" evidence="7">
    <location>
        <position position="579"/>
    </location>
    <ligand>
        <name>Ca(2+)</name>
        <dbReference type="ChEBI" id="CHEBI:29108"/>
        <label>1</label>
    </ligand>
</feature>
<gene>
    <name evidence="11" type="ORF">H9861_02880</name>
</gene>
<evidence type="ECO:0000313" key="11">
    <source>
        <dbReference type="EMBL" id="HIX01680.1"/>
    </source>
</evidence>